<evidence type="ECO:0000256" key="12">
    <source>
        <dbReference type="ARBA" id="ARBA00023136"/>
    </source>
</evidence>
<dbReference type="UniPathway" id="UPA00084">
    <property type="reaction ID" value="UER00503"/>
</dbReference>
<dbReference type="GO" id="GO:0006655">
    <property type="term" value="P:phosphatidylglycerol biosynthetic process"/>
    <property type="evidence" value="ECO:0007669"/>
    <property type="project" value="UniProtKB-UniPathway"/>
</dbReference>
<name>A0A1M5ZEV3_9FIRM</name>
<keyword evidence="13" id="KW-0594">Phospholipid biosynthesis</keyword>
<evidence type="ECO:0000256" key="9">
    <source>
        <dbReference type="ARBA" id="ARBA00022692"/>
    </source>
</evidence>
<keyword evidence="20" id="KW-1185">Reference proteome</keyword>
<comment type="catalytic activity">
    <reaction evidence="15">
        <text>a CDP-1,2-diacyl-sn-glycerol + sn-glycerol 3-phosphate = a 1,2-diacyl-sn-glycero-3-phospho-(1'-sn-glycero-3'-phosphate) + CMP + H(+)</text>
        <dbReference type="Rhea" id="RHEA:12593"/>
        <dbReference type="ChEBI" id="CHEBI:15378"/>
        <dbReference type="ChEBI" id="CHEBI:57597"/>
        <dbReference type="ChEBI" id="CHEBI:58332"/>
        <dbReference type="ChEBI" id="CHEBI:60110"/>
        <dbReference type="ChEBI" id="CHEBI:60377"/>
        <dbReference type="EC" id="2.7.8.5"/>
    </reaction>
</comment>
<dbReference type="RefSeq" id="WP_073082594.1">
    <property type="nucleotide sequence ID" value="NZ_FQXV01000018.1"/>
</dbReference>
<dbReference type="STRING" id="1123282.SAMN02745823_03647"/>
<evidence type="ECO:0000256" key="13">
    <source>
        <dbReference type="ARBA" id="ARBA00023209"/>
    </source>
</evidence>
<dbReference type="EC" id="2.7.8.5" evidence="5 16"/>
<evidence type="ECO:0000256" key="14">
    <source>
        <dbReference type="ARBA" id="ARBA00023264"/>
    </source>
</evidence>
<comment type="pathway">
    <text evidence="3">Phospholipid metabolism; phosphatidylglycerol biosynthesis; phosphatidylglycerol from CDP-diacylglycerol: step 1/2.</text>
</comment>
<evidence type="ECO:0000256" key="10">
    <source>
        <dbReference type="ARBA" id="ARBA00022989"/>
    </source>
</evidence>
<evidence type="ECO:0000256" key="15">
    <source>
        <dbReference type="ARBA" id="ARBA00048586"/>
    </source>
</evidence>
<evidence type="ECO:0000256" key="7">
    <source>
        <dbReference type="ARBA" id="ARBA00022516"/>
    </source>
</evidence>
<dbReference type="EMBL" id="FQXV01000018">
    <property type="protein sequence ID" value="SHI22795.1"/>
    <property type="molecule type" value="Genomic_DNA"/>
</dbReference>
<dbReference type="GO" id="GO:0016020">
    <property type="term" value="C:membrane"/>
    <property type="evidence" value="ECO:0007669"/>
    <property type="project" value="UniProtKB-SubCell"/>
</dbReference>
<keyword evidence="9 18" id="KW-0812">Transmembrane</keyword>
<sequence>MKNVPNILSSIRICLVPVFVAAYFCDPSSIKIYAAVVYAAASFTDFLDGYIARKYNLISNLGKLLDPLGDKLMTLAVLTCITIDNVIPVWAVLVAVCKEVLMVVGGALVRKKEGGEIPPSNIIGKTSTVVFFVVCVTLMLFNIPDNIATIMISVAIVLMLVALASYINTFIRVMKTNDGFKKEI</sequence>
<dbReference type="AlphaFoldDB" id="A0A1M5ZEV3"/>
<comment type="subcellular location">
    <subcellularLocation>
        <location evidence="2">Membrane</location>
        <topology evidence="2">Multi-pass membrane protein</topology>
    </subcellularLocation>
</comment>
<keyword evidence="8 17" id="KW-0808">Transferase</keyword>
<keyword evidence="14" id="KW-1208">Phospholipid metabolism</keyword>
<evidence type="ECO:0000256" key="6">
    <source>
        <dbReference type="ARBA" id="ARBA00014944"/>
    </source>
</evidence>
<evidence type="ECO:0000256" key="3">
    <source>
        <dbReference type="ARBA" id="ARBA00005042"/>
    </source>
</evidence>
<feature type="transmembrane region" description="Helical" evidence="18">
    <location>
        <begin position="147"/>
        <end position="167"/>
    </location>
</feature>
<protein>
    <recommendedName>
        <fullName evidence="6 16">CDP-diacylglycerol--glycerol-3-phosphate 3-phosphatidyltransferase</fullName>
        <ecNumber evidence="5 16">2.7.8.5</ecNumber>
    </recommendedName>
</protein>
<comment type="function">
    <text evidence="1">This protein catalyzes the committed step to the synthesis of the acidic phospholipids.</text>
</comment>
<keyword evidence="11" id="KW-0443">Lipid metabolism</keyword>
<dbReference type="InterPro" id="IPR043130">
    <property type="entry name" value="CDP-OH_PTrfase_TM_dom"/>
</dbReference>
<dbReference type="GO" id="GO:0008444">
    <property type="term" value="F:CDP-diacylglycerol-glycerol-3-phosphate 3-phosphatidyltransferase activity"/>
    <property type="evidence" value="ECO:0007669"/>
    <property type="project" value="UniProtKB-UniRule"/>
</dbReference>
<comment type="similarity">
    <text evidence="4 17">Belongs to the CDP-alcohol phosphatidyltransferase class-I family.</text>
</comment>
<evidence type="ECO:0000256" key="8">
    <source>
        <dbReference type="ARBA" id="ARBA00022679"/>
    </source>
</evidence>
<dbReference type="InterPro" id="IPR004570">
    <property type="entry name" value="Phosphatidylglycerol_P_synth"/>
</dbReference>
<keyword evidence="10 18" id="KW-1133">Transmembrane helix</keyword>
<feature type="transmembrane region" description="Helical" evidence="18">
    <location>
        <begin position="72"/>
        <end position="101"/>
    </location>
</feature>
<evidence type="ECO:0000256" key="4">
    <source>
        <dbReference type="ARBA" id="ARBA00010441"/>
    </source>
</evidence>
<feature type="transmembrane region" description="Helical" evidence="18">
    <location>
        <begin position="6"/>
        <end position="25"/>
    </location>
</feature>
<evidence type="ECO:0000256" key="1">
    <source>
        <dbReference type="ARBA" id="ARBA00003973"/>
    </source>
</evidence>
<evidence type="ECO:0000256" key="18">
    <source>
        <dbReference type="SAM" id="Phobius"/>
    </source>
</evidence>
<dbReference type="InterPro" id="IPR048254">
    <property type="entry name" value="CDP_ALCOHOL_P_TRANSF_CS"/>
</dbReference>
<dbReference type="PIRSF" id="PIRSF000847">
    <property type="entry name" value="Phos_ph_gly_syn"/>
    <property type="match status" value="1"/>
</dbReference>
<dbReference type="NCBIfam" id="TIGR00560">
    <property type="entry name" value="pgsA"/>
    <property type="match status" value="1"/>
</dbReference>
<organism evidence="19 20">
    <name type="scientific">Sporobacter termitidis DSM 10068</name>
    <dbReference type="NCBI Taxonomy" id="1123282"/>
    <lineage>
        <taxon>Bacteria</taxon>
        <taxon>Bacillati</taxon>
        <taxon>Bacillota</taxon>
        <taxon>Clostridia</taxon>
        <taxon>Eubacteriales</taxon>
        <taxon>Oscillospiraceae</taxon>
        <taxon>Sporobacter</taxon>
    </lineage>
</organism>
<dbReference type="PANTHER" id="PTHR14269">
    <property type="entry name" value="CDP-DIACYLGLYCEROL--GLYCEROL-3-PHOSPHATE 3-PHOSPHATIDYLTRANSFERASE-RELATED"/>
    <property type="match status" value="1"/>
</dbReference>
<dbReference type="Gene3D" id="1.20.120.1760">
    <property type="match status" value="1"/>
</dbReference>
<dbReference type="InterPro" id="IPR050324">
    <property type="entry name" value="CDP-alcohol_PTase-I"/>
</dbReference>
<dbReference type="InterPro" id="IPR000462">
    <property type="entry name" value="CDP-OH_P_trans"/>
</dbReference>
<keyword evidence="12 18" id="KW-0472">Membrane</keyword>
<evidence type="ECO:0000256" key="5">
    <source>
        <dbReference type="ARBA" id="ARBA00013170"/>
    </source>
</evidence>
<dbReference type="Proteomes" id="UP000183995">
    <property type="component" value="Unassembled WGS sequence"/>
</dbReference>
<keyword evidence="7" id="KW-0444">Lipid biosynthesis</keyword>
<evidence type="ECO:0000256" key="2">
    <source>
        <dbReference type="ARBA" id="ARBA00004141"/>
    </source>
</evidence>
<evidence type="ECO:0000256" key="16">
    <source>
        <dbReference type="NCBIfam" id="TIGR00560"/>
    </source>
</evidence>
<feature type="transmembrane region" description="Helical" evidence="18">
    <location>
        <begin position="122"/>
        <end position="141"/>
    </location>
</feature>
<evidence type="ECO:0000313" key="19">
    <source>
        <dbReference type="EMBL" id="SHI22795.1"/>
    </source>
</evidence>
<dbReference type="Pfam" id="PF01066">
    <property type="entry name" value="CDP-OH_P_transf"/>
    <property type="match status" value="1"/>
</dbReference>
<evidence type="ECO:0000256" key="11">
    <source>
        <dbReference type="ARBA" id="ARBA00023098"/>
    </source>
</evidence>
<dbReference type="PANTHER" id="PTHR14269:SF62">
    <property type="entry name" value="CDP-DIACYLGLYCEROL--GLYCEROL-3-PHOSPHATE 3-PHOSPHATIDYLTRANSFERASE 1, CHLOROPLASTIC"/>
    <property type="match status" value="1"/>
</dbReference>
<proteinExistence type="inferred from homology"/>
<dbReference type="OrthoDB" id="9796672at2"/>
<accession>A0A1M5ZEV3</accession>
<dbReference type="PROSITE" id="PS00379">
    <property type="entry name" value="CDP_ALCOHOL_P_TRANSF"/>
    <property type="match status" value="1"/>
</dbReference>
<evidence type="ECO:0000313" key="20">
    <source>
        <dbReference type="Proteomes" id="UP000183995"/>
    </source>
</evidence>
<gene>
    <name evidence="19" type="ORF">SAMN02745823_03647</name>
</gene>
<evidence type="ECO:0000256" key="17">
    <source>
        <dbReference type="RuleBase" id="RU003750"/>
    </source>
</evidence>
<reference evidence="19 20" key="1">
    <citation type="submission" date="2016-11" db="EMBL/GenBank/DDBJ databases">
        <authorList>
            <person name="Jaros S."/>
            <person name="Januszkiewicz K."/>
            <person name="Wedrychowicz H."/>
        </authorList>
    </citation>
    <scope>NUCLEOTIDE SEQUENCE [LARGE SCALE GENOMIC DNA]</scope>
    <source>
        <strain evidence="19 20">DSM 10068</strain>
    </source>
</reference>